<sequence length="78" mass="9532">MYDNFHKFKEEDKQRGGNKCHHATECVSLYNKNIKVCQEGNDYDFCYELDNFKERYDTYMMSTEVYSIWIIHSKKNKK</sequence>
<reference evidence="1 2" key="1">
    <citation type="submission" date="2011-08" db="EMBL/GenBank/DDBJ databases">
        <title>The Genome Sequence of Plasmodium vivax Brazil I.</title>
        <authorList>
            <consortium name="The Broad Institute Genome Sequencing Platform"/>
            <consortium name="The Broad Institute Genome Sequencing Center for Infectious Disease"/>
            <person name="Neafsey D."/>
            <person name="Carlton J."/>
            <person name="Barnwell J."/>
            <person name="Collins W."/>
            <person name="Escalante A."/>
            <person name="Mullikin J."/>
            <person name="Saul A."/>
            <person name="Guigo R."/>
            <person name="Camara F."/>
            <person name="Young S.K."/>
            <person name="Zeng Q."/>
            <person name="Gargeya S."/>
            <person name="Fitzgerald M."/>
            <person name="Haas B."/>
            <person name="Abouelleil A."/>
            <person name="Alvarado L."/>
            <person name="Arachchi H.M."/>
            <person name="Berlin A."/>
            <person name="Brown A."/>
            <person name="Chapman S.B."/>
            <person name="Chen Z."/>
            <person name="Dunbar C."/>
            <person name="Freedman E."/>
            <person name="Gearin G."/>
            <person name="Gellesch M."/>
            <person name="Goldberg J."/>
            <person name="Griggs A."/>
            <person name="Gujja S."/>
            <person name="Heiman D."/>
            <person name="Howarth C."/>
            <person name="Larson L."/>
            <person name="Lui A."/>
            <person name="MacDonald P.J.P."/>
            <person name="Montmayeur A."/>
            <person name="Murphy C."/>
            <person name="Neiman D."/>
            <person name="Pearson M."/>
            <person name="Priest M."/>
            <person name="Roberts A."/>
            <person name="Saif S."/>
            <person name="Shea T."/>
            <person name="Shenoy N."/>
            <person name="Sisk P."/>
            <person name="Stolte C."/>
            <person name="Sykes S."/>
            <person name="Wortman J."/>
            <person name="Nusbaum C."/>
            <person name="Birren B."/>
        </authorList>
    </citation>
    <scope>NUCLEOTIDE SEQUENCE [LARGE SCALE GENOMIC DNA]</scope>
    <source>
        <strain evidence="1 2">Brazil I</strain>
    </source>
</reference>
<dbReference type="AlphaFoldDB" id="A0A0J9SZT3"/>
<evidence type="ECO:0000313" key="2">
    <source>
        <dbReference type="Proteomes" id="UP000053327"/>
    </source>
</evidence>
<dbReference type="EMBL" id="KQ234758">
    <property type="protein sequence ID" value="KMZ88670.1"/>
    <property type="molecule type" value="Genomic_DNA"/>
</dbReference>
<evidence type="ECO:0008006" key="3">
    <source>
        <dbReference type="Google" id="ProtNLM"/>
    </source>
</evidence>
<accession>A0A0J9SZT3</accession>
<organism evidence="1 2">
    <name type="scientific">Plasmodium vivax (strain Brazil I)</name>
    <dbReference type="NCBI Taxonomy" id="1033975"/>
    <lineage>
        <taxon>Eukaryota</taxon>
        <taxon>Sar</taxon>
        <taxon>Alveolata</taxon>
        <taxon>Apicomplexa</taxon>
        <taxon>Aconoidasida</taxon>
        <taxon>Haemosporida</taxon>
        <taxon>Plasmodiidae</taxon>
        <taxon>Plasmodium</taxon>
        <taxon>Plasmodium (Plasmodium)</taxon>
    </lineage>
</organism>
<name>A0A0J9SZT3_PLAV1</name>
<dbReference type="OrthoDB" id="10310770at2759"/>
<gene>
    <name evidence="1" type="ORF">PVBG_06100</name>
</gene>
<protein>
    <recommendedName>
        <fullName evidence="3">PIR Superfamily Protein</fullName>
    </recommendedName>
</protein>
<dbReference type="Proteomes" id="UP000053327">
    <property type="component" value="Unassembled WGS sequence"/>
</dbReference>
<evidence type="ECO:0000313" key="1">
    <source>
        <dbReference type="EMBL" id="KMZ88670.1"/>
    </source>
</evidence>
<proteinExistence type="predicted"/>